<dbReference type="SUPFAM" id="SSF55729">
    <property type="entry name" value="Acyl-CoA N-acyltransferases (Nat)"/>
    <property type="match status" value="1"/>
</dbReference>
<name>A0ABV1RFG5_9ALTE</name>
<keyword evidence="3" id="KW-1185">Reference proteome</keyword>
<proteinExistence type="predicted"/>
<protein>
    <submittedName>
        <fullName evidence="2">GNAT family N-acetyltransferase</fullName>
    </submittedName>
</protein>
<dbReference type="EMBL" id="JBELOE010000143">
    <property type="protein sequence ID" value="MER2491661.1"/>
    <property type="molecule type" value="Genomic_DNA"/>
</dbReference>
<dbReference type="Proteomes" id="UP001467690">
    <property type="component" value="Unassembled WGS sequence"/>
</dbReference>
<organism evidence="2 3">
    <name type="scientific">Catenovulum sediminis</name>
    <dbReference type="NCBI Taxonomy" id="1740262"/>
    <lineage>
        <taxon>Bacteria</taxon>
        <taxon>Pseudomonadati</taxon>
        <taxon>Pseudomonadota</taxon>
        <taxon>Gammaproteobacteria</taxon>
        <taxon>Alteromonadales</taxon>
        <taxon>Alteromonadaceae</taxon>
        <taxon>Catenovulum</taxon>
    </lineage>
</organism>
<comment type="caution">
    <text evidence="2">The sequence shown here is derived from an EMBL/GenBank/DDBJ whole genome shotgun (WGS) entry which is preliminary data.</text>
</comment>
<accession>A0ABV1RFG5</accession>
<sequence length="189" mass="21894">MSLSQVLTCRDNQQYTFRVIESSDAPKLADYFTGLSEVTRKRFAPHPLTADYAYSLCQHLSVIPLKTLLMVIENQNEEIIGYFILDSKESVEEYQRYLNYQMDLTQSLDWYFAPCIAENYQNKGLSSACMQYIVKYAQAMHIENIILMGGTQKSNFQAIAFYEKNGFIKLGEFQTDVDNVDMYLPIQHL</sequence>
<gene>
    <name evidence="2" type="ORF">ABS311_07175</name>
</gene>
<dbReference type="PROSITE" id="PS51186">
    <property type="entry name" value="GNAT"/>
    <property type="match status" value="1"/>
</dbReference>
<reference evidence="2 3" key="1">
    <citation type="submission" date="2024-06" db="EMBL/GenBank/DDBJ databases">
        <authorList>
            <person name="Chen R.Y."/>
        </authorList>
    </citation>
    <scope>NUCLEOTIDE SEQUENCE [LARGE SCALE GENOMIC DNA]</scope>
    <source>
        <strain evidence="2 3">D2</strain>
    </source>
</reference>
<feature type="domain" description="N-acetyltransferase" evidence="1">
    <location>
        <begin position="15"/>
        <end position="187"/>
    </location>
</feature>
<dbReference type="InterPro" id="IPR000182">
    <property type="entry name" value="GNAT_dom"/>
</dbReference>
<evidence type="ECO:0000259" key="1">
    <source>
        <dbReference type="PROSITE" id="PS51186"/>
    </source>
</evidence>
<dbReference type="InterPro" id="IPR016181">
    <property type="entry name" value="Acyl_CoA_acyltransferase"/>
</dbReference>
<evidence type="ECO:0000313" key="2">
    <source>
        <dbReference type="EMBL" id="MER2491661.1"/>
    </source>
</evidence>
<dbReference type="CDD" id="cd04301">
    <property type="entry name" value="NAT_SF"/>
    <property type="match status" value="1"/>
</dbReference>
<dbReference type="Gene3D" id="3.40.630.30">
    <property type="match status" value="1"/>
</dbReference>
<dbReference type="Pfam" id="PF00583">
    <property type="entry name" value="Acetyltransf_1"/>
    <property type="match status" value="1"/>
</dbReference>
<evidence type="ECO:0000313" key="3">
    <source>
        <dbReference type="Proteomes" id="UP001467690"/>
    </source>
</evidence>
<dbReference type="RefSeq" id="WP_350401254.1">
    <property type="nucleotide sequence ID" value="NZ_JBELOE010000143.1"/>
</dbReference>